<dbReference type="GO" id="GO:0006508">
    <property type="term" value="P:proteolysis"/>
    <property type="evidence" value="ECO:0007669"/>
    <property type="project" value="InterPro"/>
</dbReference>
<dbReference type="PANTHER" id="PTHR22596:SF16">
    <property type="entry name" value="PEPTIDASE S1 DOMAIN-CONTAINING PROTEIN"/>
    <property type="match status" value="1"/>
</dbReference>
<dbReference type="PROSITE" id="PS00134">
    <property type="entry name" value="TRYPSIN_HIS"/>
    <property type="match status" value="1"/>
</dbReference>
<feature type="non-terminal residue" evidence="3">
    <location>
        <position position="1"/>
    </location>
</feature>
<sequence length="301" mass="33411">SDPQLSLQPISSDQNALIQNYCGRIGGKKSTFISKIDHGEVVRPGQIPWAAAMEMIDATRACTASLISSRHALTAAHCVLDMEKCGECSGKGERSEECDRWPNAEKTSNPSKWTIAYGGHCNTRVGVRTVAWDERYASLCQKFDMAIVEFEEEIKFDYKFESVAPICLADSSFEFKRSYATFFGFGFVQDGEKVFDRSLYSQLRYGVAIHTYTRPEGDEMYTLVHIVPFYCPFYMHMYINISVIQGDSGGGVYTTACDGASVLIGTISRSAAETTQSYASVLRTHIDEICNITGVCPKARC</sequence>
<evidence type="ECO:0000313" key="4">
    <source>
        <dbReference type="Proteomes" id="UP001328107"/>
    </source>
</evidence>
<dbReference type="InterPro" id="IPR009003">
    <property type="entry name" value="Peptidase_S1_PA"/>
</dbReference>
<dbReference type="Pfam" id="PF00089">
    <property type="entry name" value="Trypsin"/>
    <property type="match status" value="1"/>
</dbReference>
<dbReference type="Proteomes" id="UP001328107">
    <property type="component" value="Unassembled WGS sequence"/>
</dbReference>
<comment type="caution">
    <text evidence="3">The sequence shown here is derived from an EMBL/GenBank/DDBJ whole genome shotgun (WGS) entry which is preliminary data.</text>
</comment>
<evidence type="ECO:0000313" key="3">
    <source>
        <dbReference type="EMBL" id="GMR49453.1"/>
    </source>
</evidence>
<dbReference type="SMART" id="SM00020">
    <property type="entry name" value="Tryp_SPc"/>
    <property type="match status" value="1"/>
</dbReference>
<gene>
    <name evidence="3" type="ORF">PMAYCL1PPCAC_19648</name>
</gene>
<feature type="region of interest" description="Disordered" evidence="1">
    <location>
        <begin position="89"/>
        <end position="108"/>
    </location>
</feature>
<reference evidence="4" key="1">
    <citation type="submission" date="2022-10" db="EMBL/GenBank/DDBJ databases">
        <title>Genome assembly of Pristionchus species.</title>
        <authorList>
            <person name="Yoshida K."/>
            <person name="Sommer R.J."/>
        </authorList>
    </citation>
    <scope>NUCLEOTIDE SEQUENCE [LARGE SCALE GENOMIC DNA]</scope>
    <source>
        <strain evidence="4">RS5460</strain>
    </source>
</reference>
<dbReference type="GO" id="GO:0004252">
    <property type="term" value="F:serine-type endopeptidase activity"/>
    <property type="evidence" value="ECO:0007669"/>
    <property type="project" value="InterPro"/>
</dbReference>
<feature type="domain" description="Peptidase S1" evidence="2">
    <location>
        <begin position="24"/>
        <end position="294"/>
    </location>
</feature>
<dbReference type="PANTHER" id="PTHR22596">
    <property type="entry name" value="TRYPSIN-LIKE PROTEASE PROTEIN 6"/>
    <property type="match status" value="1"/>
</dbReference>
<dbReference type="EMBL" id="BTRK01000004">
    <property type="protein sequence ID" value="GMR49453.1"/>
    <property type="molecule type" value="Genomic_DNA"/>
</dbReference>
<dbReference type="InterPro" id="IPR001254">
    <property type="entry name" value="Trypsin_dom"/>
</dbReference>
<organism evidence="3 4">
    <name type="scientific">Pristionchus mayeri</name>
    <dbReference type="NCBI Taxonomy" id="1317129"/>
    <lineage>
        <taxon>Eukaryota</taxon>
        <taxon>Metazoa</taxon>
        <taxon>Ecdysozoa</taxon>
        <taxon>Nematoda</taxon>
        <taxon>Chromadorea</taxon>
        <taxon>Rhabditida</taxon>
        <taxon>Rhabditina</taxon>
        <taxon>Diplogasteromorpha</taxon>
        <taxon>Diplogasteroidea</taxon>
        <taxon>Neodiplogasteridae</taxon>
        <taxon>Pristionchus</taxon>
    </lineage>
</organism>
<dbReference type="InterPro" id="IPR018114">
    <property type="entry name" value="TRYPSIN_HIS"/>
</dbReference>
<feature type="compositionally biased region" description="Basic and acidic residues" evidence="1">
    <location>
        <begin position="89"/>
        <end position="103"/>
    </location>
</feature>
<name>A0AAN5I2G0_9BILA</name>
<evidence type="ECO:0000256" key="1">
    <source>
        <dbReference type="SAM" id="MobiDB-lite"/>
    </source>
</evidence>
<dbReference type="AlphaFoldDB" id="A0AAN5I2G0"/>
<dbReference type="Gene3D" id="2.40.10.10">
    <property type="entry name" value="Trypsin-like serine proteases"/>
    <property type="match status" value="1"/>
</dbReference>
<accession>A0AAN5I2G0</accession>
<evidence type="ECO:0000259" key="2">
    <source>
        <dbReference type="PROSITE" id="PS50240"/>
    </source>
</evidence>
<protein>
    <recommendedName>
        <fullName evidence="2">Peptidase S1 domain-containing protein</fullName>
    </recommendedName>
</protein>
<dbReference type="PROSITE" id="PS50240">
    <property type="entry name" value="TRYPSIN_DOM"/>
    <property type="match status" value="1"/>
</dbReference>
<keyword evidence="4" id="KW-1185">Reference proteome</keyword>
<dbReference type="SUPFAM" id="SSF50494">
    <property type="entry name" value="Trypsin-like serine proteases"/>
    <property type="match status" value="1"/>
</dbReference>
<proteinExistence type="predicted"/>
<dbReference type="InterPro" id="IPR043504">
    <property type="entry name" value="Peptidase_S1_PA_chymotrypsin"/>
</dbReference>